<keyword evidence="1" id="KW-0472">Membrane</keyword>
<keyword evidence="1" id="KW-0812">Transmembrane</keyword>
<name>A0A8J9TUF7_PHATR</name>
<keyword evidence="1" id="KW-1133">Transmembrane helix</keyword>
<feature type="transmembrane region" description="Helical" evidence="1">
    <location>
        <begin position="237"/>
        <end position="259"/>
    </location>
</feature>
<evidence type="ECO:0000256" key="2">
    <source>
        <dbReference type="SAM" id="SignalP"/>
    </source>
</evidence>
<dbReference type="Proteomes" id="UP000836788">
    <property type="component" value="Chromosome 4"/>
</dbReference>
<proteinExistence type="predicted"/>
<accession>A0A8J9TUF7</accession>
<protein>
    <submittedName>
        <fullName evidence="3">Uncharacterized protein</fullName>
    </submittedName>
</protein>
<dbReference type="AlphaFoldDB" id="A0A8J9TUF7"/>
<sequence>MQTRSICHTMRSLWTCRPAKLLVLLVLIQLERTHQYLYNGGYENTNATKGNFYSGYQSRRSSSYNSSYYLDMDPCDYSVVQVTQAHVSCDSPYTFYYGNGANRNSPYCDYGDKATFSIGFQVKEDIDQIDDIYMTMAIYDTANNLLASTQPQYLCESYVGSSCTTSGTYSFSIKLKFDYVSANATKFEPVVRMAFSAAKDHGYDLGAVNIDCPDGKTARQSYVAWHSQTKSNDMKDFMFRNGLLLLTGTFLVAMALFLWRQAGEYQNETYQPNFRIPRHLRLID</sequence>
<keyword evidence="2" id="KW-0732">Signal</keyword>
<feature type="signal peptide" evidence="2">
    <location>
        <begin position="1"/>
        <end position="33"/>
    </location>
</feature>
<organism evidence="3">
    <name type="scientific">Phaeodactylum tricornutum</name>
    <name type="common">Diatom</name>
    <dbReference type="NCBI Taxonomy" id="2850"/>
    <lineage>
        <taxon>Eukaryota</taxon>
        <taxon>Sar</taxon>
        <taxon>Stramenopiles</taxon>
        <taxon>Ochrophyta</taxon>
        <taxon>Bacillariophyta</taxon>
        <taxon>Bacillariophyceae</taxon>
        <taxon>Bacillariophycidae</taxon>
        <taxon>Naviculales</taxon>
        <taxon>Phaeodactylaceae</taxon>
        <taxon>Phaeodactylum</taxon>
    </lineage>
</organism>
<evidence type="ECO:0000256" key="1">
    <source>
        <dbReference type="SAM" id="Phobius"/>
    </source>
</evidence>
<feature type="chain" id="PRO_5035438761" evidence="2">
    <location>
        <begin position="34"/>
        <end position="284"/>
    </location>
</feature>
<evidence type="ECO:0000313" key="3">
    <source>
        <dbReference type="EMBL" id="CAG9289013.1"/>
    </source>
</evidence>
<gene>
    <name evidence="3" type="ORF">PTTT1_LOCUS40301</name>
</gene>
<reference evidence="3" key="1">
    <citation type="submission" date="2022-02" db="EMBL/GenBank/DDBJ databases">
        <authorList>
            <person name="Giguere J D."/>
        </authorList>
    </citation>
    <scope>NUCLEOTIDE SEQUENCE</scope>
    <source>
        <strain evidence="3">CCAP 1055/1</strain>
    </source>
</reference>
<dbReference type="EMBL" id="OU594945">
    <property type="protein sequence ID" value="CAG9289013.1"/>
    <property type="molecule type" value="Genomic_DNA"/>
</dbReference>